<sequence length="3109" mass="345678">MKVLKKGFIVQFVGVLTLVFGNFYTAGAAVADVVSTDEIAAKNAKLIDDKRQLVSNAKVGDKANLAFDTTVGSLSQAGKVKFEYDQDVLRIDKKKYKFHNGRTQVVVDIDGKDSTIQWKHAVGRTDLEVVLPVKFNQAVDHRELTFTVDEREVKLPTLTVVDKDSKKSKETTTPDKGKVDGNLQDDDLVNKVLAEAERDEAASDQAEAAKQAEDAKKQAEEAKKQADAKQKEADKKEEATEQPVAEEPKKEAEIDENSSQADAIDMPEKSDADKAKEFVKEKREADEKAAEEKSRQAIEDAKKTDDQSSNNPGMNSTMNNNDQTGTNRESQTPQAPSIANVDGAKRAVTGGDSTEADPVNGEDEGDDLKKKLPVMQTFDNGMVRNITDEINGSTNPKFFDSITISYKNAAGEPKTEPIDPVLNDTKSLPEILRTNKNVQIDYKWNIAAIEKNTNVETIQNGDYYEFKLKGLKYNYGSSGKFDQFIEYQGKTIGRVMMKASNDSEDADRDDVQKVTIVFLPGELEGQANIWYAANFQTEINADAEDITFGENVTKDGRIEVEKELINIKKEGEFFKDNTSGVTDLDKLVWTSTFQTKDGEKASEVVLEDTFGEGYAKTDKEGDAVYTFTVYSSEDDPVEIKKGSDKYGYILTSDPTDNKQFMYFKSAELEIKDITKIVVEMQTPTTDLTRETFKNKIKVQSARVIDTDKKLSTLDTEATISRKNAQLKKTAERDSNGNIKYTVAFTVKHGQTNLTMTDTLNSTNFKFSSDPNDYKLFRDGVAQSDWRKDGPTINGQTMTIQFKPSIVPPNEGGTRTYQLTYLVKPNGSVEDEHYLNLSNHVVWNDHQKGHLFKPTLNDKAWKEINWQTMMTSWKILVNQSDRPVENGFTIKDPQPGENNYLDYKAYYDKIAQKNGRLKSEAVNYLQFFDRDEDKIDYEVTKNGDARWKSAGEPFKKAFTIRYQNDQIIIHVDHLPADKKAFSIRLIDIPMDKEKIYAASNSNNELKNICNTASIDYEGIDDGNVSSCQGIPSQIKKNITKAGTFSNHFFNDKLIDWTTIFNYRQYFGNNEKKALVDDGIDITDKVGQDVIKDAAGDLKSKDLQKIVDVLLDKLEVSLNRIGSNGYSISDETKLNKNTDYTIRVEKNDPKSPQEVQFILKLKEDVYNTIYQQAGKKVFKLNYQSEVTGLGLDDDKTYEHLKSWTFNNEVGIKVDNRGFKTTANLSYTDNGYLLNKSGQLLKDPITIQEEDHERKVSALKWDVVINGNSFKLNNPVKIKDTIKGGSHHHLKTTDKNYELKIYEAKKQFVANKSGEVEYVKDGDPLSEGTDFTVNYSSDLNTMEIEFDGNYKVYGPLMIEYHTVVDNTVGTSYSNEIELKLKSGDYSQKEEVVSQGDVSGYFTNFAVNIQKRDAITGDPLKGVGFQVNRKGDSGSYVPVSEIRKTDKDGFVSFEGLYDQATYQVVEVSGIENYDGNFISDDFTIKDAQGTGNNQSTFCIDVENERTSQLQIKKIVTNQENVVENDQFSFTVLVNDDNGKLNDNFNGQFNYQVNDGRSGMVKFVKGKSQGLPAIKHNQVITITGLPQSQFYQVIEMKNGSYNTTHKISNVHRVSVNGNESTETDTFELDQGQKPKIGIVKFTNEYKTTHFSFSKKIEGPNVNNEEDKNKQFDFKLEVTDQKGNVDEDFTGDIKGLKHSDGSDKAMYFVFKDGVSDTMKFDSNGKEQAIQLKTGENYNNIQLPADVYLKVYEKKDSQYTHTAYKINDDSENEAKEDGEYHVVGPISADDKHLKFINEQKENSFEFEKSVSGEIPESIKEFTFTVEGVDKETLNSGIKGNEYTALVKNAGSGTTVNNTGKITFDEDGKATRIKYGETDPEDIKLEHGQKLVILGLPEKATKFKVVETTDGKFDTFTHVEGEPRKEGKDATIELNRPHVQNSILFENINEGYIPLTIKKTISGVVPPKHEKFEFDVLIKNPGQNWGSSKEFNAIMSDGDEEFQLEFKKDGSNYKTTIKLEADQSITIYLPKGLNVEVIEKTEGYDVSHQYGNHKQKGNSHEVELNNNDCDQPCLPPLIFNNHVPGTVVEIEKQVVGNNLSQSDYNKAFNFDVMANDSENKPLTKEVQYKLEQTNGEVKTGSIKFEEGKVAAVDGKETTRLKIKNDQKMTILGLPNGAKVIITETNAFGYNPSYIVNGSSEKPGNKADSFITDEDKPSKVKFINTKKNVGLKISKTLAGAGIKESDKTKAFDFKISATVLNGNAKLNGKFSAWKYTDTGTAKEDVTFKDGVATDITLKGDESLEIGGLSADYSYIVEEIMLEGVEYVVSHKVNGKVESQGNSTDPLTIADQTQVTVEFINTRDGASLEIAKLLDGNGITEKDKDKIFEFQIKTDEKINDSLYRAIKFDDHGQESSQDVTFENSSSNTIKLKAGERLVIYGLPTDIDYVVTETNAAEFETHYKMDDTGSHEGKETKDFKLKKDDKTTVLFLNSKQASSLVLTKTLAGDGITEEDSDKRFNFTITADSPEVNGEYDAVKKTAAGRKEDTKVEFTKGVANVELRDTETLTISGLPLDVDFTISEDEETAEGFEITHRLNNGQVIKKSETTDFDLREEGAIVEFINTKHLPETGSLLIQKQLAGSGITEADEDKTFDFQVLTDLVGEFKATKVNQDGTQTKDIEIEFKNGKSNTISLKSDERLTISGLPLETKFSVIELGATDFQTNWLVNNAKNQDGKQTTKFEMMNQETTPVLFTNSKQAPDTANLKISKKLAGDGLTDTDKDRVFNFRIYSGASGTYKAVKTQQNGHTSNTTINIQNGQSDVITLRADESLNVTGLPIEHTYAVGEQYVGDYAASYKVNGSTVTNGMTTDFFKMIADQNGTVEFTNTKDGDIGMGSFSVNKFVNETGDRTRAFNFSLEAVDGAGNPLDGTFKTQITTNGGTPTSGMINITGGNAKFTLTHGQSIKFVLPMGARYEVSEQDYTKDGYVTTVTKRGAAYTGTHVFGTATGDNDAISYHNDIEEDEAELPLPADEDTPDSSATLDEPDALPASDGTNGTSGSSGTNGITSPQGLPSAGYTGKQALPQTGEANDKLYTIIGAIALVMLAVIGTIYYTKRKNAK</sequence>
<dbReference type="InterPro" id="IPR055382">
    <property type="entry name" value="DUF7601"/>
</dbReference>
<dbReference type="InterPro" id="IPR008966">
    <property type="entry name" value="Adhesion_dom_sf"/>
</dbReference>
<evidence type="ECO:0000256" key="5">
    <source>
        <dbReference type="SAM" id="MobiDB-lite"/>
    </source>
</evidence>
<feature type="chain" id="PRO_5038349195" description="Gram-positive cocci surface proteins LPxTG domain-containing protein" evidence="7">
    <location>
        <begin position="29"/>
        <end position="3109"/>
    </location>
</feature>
<feature type="compositionally biased region" description="Acidic residues" evidence="5">
    <location>
        <begin position="3013"/>
        <end position="3025"/>
    </location>
</feature>
<reference evidence="9 10" key="1">
    <citation type="submission" date="2019-07" db="EMBL/GenBank/DDBJ databases">
        <title>Whole genome shotgun sequence of Lactobacillus rapi NBRC 109618.</title>
        <authorList>
            <person name="Hosoyama A."/>
            <person name="Uohara A."/>
            <person name="Ohji S."/>
            <person name="Ichikawa N."/>
        </authorList>
    </citation>
    <scope>NUCLEOTIDE SEQUENCE [LARGE SCALE GENOMIC DNA]</scope>
    <source>
        <strain evidence="9 10">NBRC 109618</strain>
    </source>
</reference>
<feature type="domain" description="Gram-positive cocci surface proteins LPxTG" evidence="8">
    <location>
        <begin position="3072"/>
        <end position="3109"/>
    </location>
</feature>
<keyword evidence="2" id="KW-0964">Secreted</keyword>
<dbReference type="OrthoDB" id="3264136at2"/>
<keyword evidence="6" id="KW-1133">Transmembrane helix</keyword>
<comment type="caution">
    <text evidence="9">The sequence shown here is derived from an EMBL/GenBank/DDBJ whole genome shotgun (WGS) entry which is preliminary data.</text>
</comment>
<dbReference type="Gene3D" id="2.60.40.740">
    <property type="match status" value="1"/>
</dbReference>
<evidence type="ECO:0000313" key="10">
    <source>
        <dbReference type="Proteomes" id="UP000321569"/>
    </source>
</evidence>
<dbReference type="InterPro" id="IPR019931">
    <property type="entry name" value="LPXTG_anchor"/>
</dbReference>
<dbReference type="Gene3D" id="2.60.40.1140">
    <property type="entry name" value="Collagen-binding surface protein Cna, B-type domain"/>
    <property type="match status" value="11"/>
</dbReference>
<gene>
    <name evidence="9" type="ORF">LRA02_12470</name>
</gene>
<dbReference type="RefSeq" id="WP_056983349.1">
    <property type="nucleotide sequence ID" value="NZ_BKAM01000016.1"/>
</dbReference>
<evidence type="ECO:0000256" key="7">
    <source>
        <dbReference type="SAM" id="SignalP"/>
    </source>
</evidence>
<proteinExistence type="predicted"/>
<dbReference type="STRING" id="1423795.FD12_GL001146"/>
<protein>
    <recommendedName>
        <fullName evidence="8">Gram-positive cocci surface proteins LPxTG domain-containing protein</fullName>
    </recommendedName>
</protein>
<evidence type="ECO:0000313" key="9">
    <source>
        <dbReference type="EMBL" id="GEP72379.1"/>
    </source>
</evidence>
<evidence type="ECO:0000259" key="8">
    <source>
        <dbReference type="PROSITE" id="PS50847"/>
    </source>
</evidence>
<feature type="compositionally biased region" description="Low complexity" evidence="5">
    <location>
        <begin position="308"/>
        <end position="321"/>
    </location>
</feature>
<dbReference type="Pfam" id="PF24547">
    <property type="entry name" value="DUF7601"/>
    <property type="match status" value="9"/>
</dbReference>
<feature type="compositionally biased region" description="Basic and acidic residues" evidence="5">
    <location>
        <begin position="210"/>
        <end position="239"/>
    </location>
</feature>
<keyword evidence="3 7" id="KW-0732">Signal</keyword>
<feature type="compositionally biased region" description="Low complexity" evidence="5">
    <location>
        <begin position="3042"/>
        <end position="3057"/>
    </location>
</feature>
<keyword evidence="1" id="KW-0134">Cell wall</keyword>
<dbReference type="PROSITE" id="PS50847">
    <property type="entry name" value="GRAM_POS_ANCHORING"/>
    <property type="match status" value="1"/>
</dbReference>
<keyword evidence="4" id="KW-0572">Peptidoglycan-anchor</keyword>
<feature type="region of interest" description="Disordered" evidence="5">
    <location>
        <begin position="164"/>
        <end position="370"/>
    </location>
</feature>
<evidence type="ECO:0000256" key="1">
    <source>
        <dbReference type="ARBA" id="ARBA00022512"/>
    </source>
</evidence>
<dbReference type="InterPro" id="IPR046767">
    <property type="entry name" value="pAdhesive_8"/>
</dbReference>
<evidence type="ECO:0000256" key="6">
    <source>
        <dbReference type="SAM" id="Phobius"/>
    </source>
</evidence>
<dbReference type="SUPFAM" id="SSF49401">
    <property type="entry name" value="Bacterial adhesins"/>
    <property type="match status" value="1"/>
</dbReference>
<accession>A0A512PMF4</accession>
<feature type="region of interest" description="Disordered" evidence="5">
    <location>
        <begin position="3013"/>
        <end position="3068"/>
    </location>
</feature>
<organism evidence="9 10">
    <name type="scientific">Lentilactobacillus rapi</name>
    <dbReference type="NCBI Taxonomy" id="481723"/>
    <lineage>
        <taxon>Bacteria</taxon>
        <taxon>Bacillati</taxon>
        <taxon>Bacillota</taxon>
        <taxon>Bacilli</taxon>
        <taxon>Lactobacillales</taxon>
        <taxon>Lactobacillaceae</taxon>
        <taxon>Lentilactobacillus</taxon>
    </lineage>
</organism>
<keyword evidence="6" id="KW-0812">Transmembrane</keyword>
<dbReference type="Pfam" id="PF20602">
    <property type="entry name" value="pAdhesive_8"/>
    <property type="match status" value="1"/>
</dbReference>
<dbReference type="Pfam" id="PF00746">
    <property type="entry name" value="Gram_pos_anchor"/>
    <property type="match status" value="1"/>
</dbReference>
<feature type="compositionally biased region" description="Polar residues" evidence="5">
    <location>
        <begin position="322"/>
        <end position="337"/>
    </location>
</feature>
<feature type="compositionally biased region" description="Basic and acidic residues" evidence="5">
    <location>
        <begin position="266"/>
        <end position="306"/>
    </location>
</feature>
<evidence type="ECO:0000256" key="2">
    <source>
        <dbReference type="ARBA" id="ARBA00022525"/>
    </source>
</evidence>
<feature type="compositionally biased region" description="Basic and acidic residues" evidence="5">
    <location>
        <begin position="164"/>
        <end position="179"/>
    </location>
</feature>
<dbReference type="Proteomes" id="UP000321569">
    <property type="component" value="Unassembled WGS sequence"/>
</dbReference>
<feature type="transmembrane region" description="Helical" evidence="6">
    <location>
        <begin position="3082"/>
        <end position="3103"/>
    </location>
</feature>
<dbReference type="EMBL" id="BKAM01000016">
    <property type="protein sequence ID" value="GEP72379.1"/>
    <property type="molecule type" value="Genomic_DNA"/>
</dbReference>
<name>A0A512PMF4_9LACO</name>
<evidence type="ECO:0000256" key="4">
    <source>
        <dbReference type="ARBA" id="ARBA00023088"/>
    </source>
</evidence>
<feature type="signal peptide" evidence="7">
    <location>
        <begin position="1"/>
        <end position="28"/>
    </location>
</feature>
<evidence type="ECO:0000256" key="3">
    <source>
        <dbReference type="ARBA" id="ARBA00022729"/>
    </source>
</evidence>
<dbReference type="NCBIfam" id="TIGR01167">
    <property type="entry name" value="LPXTG_anchor"/>
    <property type="match status" value="1"/>
</dbReference>
<keyword evidence="6" id="KW-0472">Membrane</keyword>